<comment type="caution">
    <text evidence="1">The sequence shown here is derived from an EMBL/GenBank/DDBJ whole genome shotgun (WGS) entry which is preliminary data.</text>
</comment>
<evidence type="ECO:0000313" key="2">
    <source>
        <dbReference type="Proteomes" id="UP000292402"/>
    </source>
</evidence>
<reference evidence="2" key="1">
    <citation type="journal article" date="2019" name="bioRxiv">
        <title>Genomics, evolutionary history and diagnostics of the Alternaria alternata species group including apple and Asian pear pathotypes.</title>
        <authorList>
            <person name="Armitage A.D."/>
            <person name="Cockerton H.M."/>
            <person name="Sreenivasaprasad S."/>
            <person name="Woodhall J.W."/>
            <person name="Lane C.R."/>
            <person name="Harrison R.J."/>
            <person name="Clarkson J.P."/>
        </authorList>
    </citation>
    <scope>NUCLEOTIDE SEQUENCE [LARGE SCALE GENOMIC DNA]</scope>
    <source>
        <strain evidence="2">FERA 1082</strain>
    </source>
</reference>
<name>A0A4V1WP24_9PLEO</name>
<dbReference type="AlphaFoldDB" id="A0A4V1WP24"/>
<evidence type="ECO:0000313" key="1">
    <source>
        <dbReference type="EMBL" id="RYN58044.1"/>
    </source>
</evidence>
<dbReference type="EMBL" id="PDXA01000005">
    <property type="protein sequence ID" value="RYN58044.1"/>
    <property type="molecule type" value="Genomic_DNA"/>
</dbReference>
<dbReference type="Proteomes" id="UP000292402">
    <property type="component" value="Unassembled WGS sequence"/>
</dbReference>
<gene>
    <name evidence="1" type="ORF">AA0114_g2126</name>
</gene>
<accession>A0A4V1WP24</accession>
<protein>
    <submittedName>
        <fullName evidence="1">Uncharacterized protein</fullName>
    </submittedName>
</protein>
<proteinExistence type="predicted"/>
<sequence>MVAQAAKSTLDSCAQLALRLQEERVMLAGRGSQQHWVLSAAVGLASVQFEPSHSDAVKLQAIDRVSRLLYRMLSRKDISEEPPANEVLLQDAPRIAKQINSHPGYSAEALSTDSFADVGLRIDAFDFGETSEWMLDDFWFLNEPFGNECQANHLI</sequence>
<organism evidence="1 2">
    <name type="scientific">Alternaria tenuissima</name>
    <dbReference type="NCBI Taxonomy" id="119927"/>
    <lineage>
        <taxon>Eukaryota</taxon>
        <taxon>Fungi</taxon>
        <taxon>Dikarya</taxon>
        <taxon>Ascomycota</taxon>
        <taxon>Pezizomycotina</taxon>
        <taxon>Dothideomycetes</taxon>
        <taxon>Pleosporomycetidae</taxon>
        <taxon>Pleosporales</taxon>
        <taxon>Pleosporineae</taxon>
        <taxon>Pleosporaceae</taxon>
        <taxon>Alternaria</taxon>
        <taxon>Alternaria sect. Alternaria</taxon>
        <taxon>Alternaria alternata complex</taxon>
    </lineage>
</organism>